<proteinExistence type="predicted"/>
<organism evidence="1 2">
    <name type="scientific">Microseira wollei NIES-4236</name>
    <dbReference type="NCBI Taxonomy" id="2530354"/>
    <lineage>
        <taxon>Bacteria</taxon>
        <taxon>Bacillati</taxon>
        <taxon>Cyanobacteriota</taxon>
        <taxon>Cyanophyceae</taxon>
        <taxon>Oscillatoriophycideae</taxon>
        <taxon>Aerosakkonematales</taxon>
        <taxon>Aerosakkonemataceae</taxon>
        <taxon>Microseira</taxon>
    </lineage>
</organism>
<dbReference type="AlphaFoldDB" id="A0AAV3XFG6"/>
<sequence>MKLLLDTHIWRKVFTWRLTPIAPTSDGDRSSEKRICDRASVMEVYRTG</sequence>
<comment type="caution">
    <text evidence="1">The sequence shown here is derived from an EMBL/GenBank/DDBJ whole genome shotgun (WGS) entry which is preliminary data.</text>
</comment>
<evidence type="ECO:0000313" key="2">
    <source>
        <dbReference type="Proteomes" id="UP001050975"/>
    </source>
</evidence>
<evidence type="ECO:0000313" key="1">
    <source>
        <dbReference type="EMBL" id="GET40610.1"/>
    </source>
</evidence>
<accession>A0AAV3XFG6</accession>
<dbReference type="EMBL" id="BLAY01000095">
    <property type="protein sequence ID" value="GET40610.1"/>
    <property type="molecule type" value="Genomic_DNA"/>
</dbReference>
<protein>
    <submittedName>
        <fullName evidence="1">Uncharacterized protein</fullName>
    </submittedName>
</protein>
<dbReference type="RefSeq" id="WP_226586590.1">
    <property type="nucleotide sequence ID" value="NZ_BLAY01000095.1"/>
</dbReference>
<keyword evidence="2" id="KW-1185">Reference proteome</keyword>
<reference evidence="1" key="1">
    <citation type="submission" date="2019-10" db="EMBL/GenBank/DDBJ databases">
        <title>Draft genome sequece of Microseira wollei NIES-4236.</title>
        <authorList>
            <person name="Yamaguchi H."/>
            <person name="Suzuki S."/>
            <person name="Kawachi M."/>
        </authorList>
    </citation>
    <scope>NUCLEOTIDE SEQUENCE</scope>
    <source>
        <strain evidence="1">NIES-4236</strain>
    </source>
</reference>
<name>A0AAV3XFG6_9CYAN</name>
<gene>
    <name evidence="1" type="ORF">MiSe_54210</name>
</gene>
<dbReference type="Proteomes" id="UP001050975">
    <property type="component" value="Unassembled WGS sequence"/>
</dbReference>